<protein>
    <submittedName>
        <fullName evidence="1">Uncharacterized protein</fullName>
    </submittedName>
</protein>
<evidence type="ECO:0000313" key="2">
    <source>
        <dbReference type="Proteomes" id="UP000593828"/>
    </source>
</evidence>
<dbReference type="GeneID" id="65128759"/>
<proteinExistence type="predicted"/>
<organism evidence="1 2">
    <name type="scientific">uncultured phage cr106_1</name>
    <dbReference type="NCBI Taxonomy" id="2772062"/>
    <lineage>
        <taxon>Viruses</taxon>
        <taxon>Duplodnaviria</taxon>
        <taxon>Heunggongvirae</taxon>
        <taxon>Uroviricota</taxon>
        <taxon>Caudoviricetes</taxon>
        <taxon>Crassvirales</taxon>
        <taxon>Steigviridae</taxon>
        <taxon>Asinivirinae</taxon>
        <taxon>Mahstovirus</taxon>
        <taxon>Mahstovirus faecalis</taxon>
    </lineage>
</organism>
<name>A0A7M1RXB0_9CAUD</name>
<dbReference type="KEGG" id="vg:65128759"/>
<accession>A0A7M1RXB0</accession>
<dbReference type="Proteomes" id="UP000593828">
    <property type="component" value="Segment"/>
</dbReference>
<evidence type="ECO:0000313" key="1">
    <source>
        <dbReference type="EMBL" id="QOR58289.1"/>
    </source>
</evidence>
<sequence length="85" mass="9666">MKRVTSYALNCLVEQGISNENIKKLVKAIENQTRDNILTPEQAIEILLDGEIHVEKIHQQATIDPDSQLPKPMSNKHMKAVEVYI</sequence>
<keyword evidence="2" id="KW-1185">Reference proteome</keyword>
<dbReference type="RefSeq" id="YP_010110447.1">
    <property type="nucleotide sequence ID" value="NC_055871.1"/>
</dbReference>
<reference evidence="1 2" key="1">
    <citation type="submission" date="2020-07" db="EMBL/GenBank/DDBJ databases">
        <title>Taxonomic proposal: Crassvirales, a new order of highly abundant and diverse bacterial viruses.</title>
        <authorList>
            <person name="Shkoporov A.N."/>
            <person name="Stockdale S.R."/>
            <person name="Guerin E."/>
            <person name="Ross R.P."/>
            <person name="Hill C."/>
        </authorList>
    </citation>
    <scope>NUCLEOTIDE SEQUENCE [LARGE SCALE GENOMIC DNA]</scope>
</reference>
<dbReference type="EMBL" id="MT774378">
    <property type="protein sequence ID" value="QOR58289.1"/>
    <property type="molecule type" value="Genomic_DNA"/>
</dbReference>